<evidence type="ECO:0000313" key="1">
    <source>
        <dbReference type="EMBL" id="RDD81216.1"/>
    </source>
</evidence>
<comment type="caution">
    <text evidence="1">The sequence shown here is derived from an EMBL/GenBank/DDBJ whole genome shotgun (WGS) entry which is preliminary data.</text>
</comment>
<dbReference type="AlphaFoldDB" id="A0A369UKX3"/>
<accession>A0A369UKX3</accession>
<dbReference type="Proteomes" id="UP000253782">
    <property type="component" value="Unassembled WGS sequence"/>
</dbReference>
<evidence type="ECO:0000313" key="2">
    <source>
        <dbReference type="Proteomes" id="UP000253782"/>
    </source>
</evidence>
<organism evidence="1 2">
    <name type="scientific">Dyella tabacisoli</name>
    <dbReference type="NCBI Taxonomy" id="2282381"/>
    <lineage>
        <taxon>Bacteria</taxon>
        <taxon>Pseudomonadati</taxon>
        <taxon>Pseudomonadota</taxon>
        <taxon>Gammaproteobacteria</taxon>
        <taxon>Lysobacterales</taxon>
        <taxon>Rhodanobacteraceae</taxon>
        <taxon>Dyella</taxon>
    </lineage>
</organism>
<dbReference type="RefSeq" id="WP_114845928.1">
    <property type="nucleotide sequence ID" value="NZ_JBHSPE010000020.1"/>
</dbReference>
<dbReference type="EMBL" id="QQAH01000011">
    <property type="protein sequence ID" value="RDD81216.1"/>
    <property type="molecule type" value="Genomic_DNA"/>
</dbReference>
<protein>
    <submittedName>
        <fullName evidence="1">Uncharacterized protein</fullName>
    </submittedName>
</protein>
<name>A0A369UKX3_9GAMM</name>
<reference evidence="1 2" key="1">
    <citation type="submission" date="2018-07" db="EMBL/GenBank/DDBJ databases">
        <title>Dyella tabacisoli L4-6T, whole genome shotgun sequence.</title>
        <authorList>
            <person name="Zhou X.-K."/>
            <person name="Li W.-J."/>
            <person name="Duan Y.-Q."/>
        </authorList>
    </citation>
    <scope>NUCLEOTIDE SEQUENCE [LARGE SCALE GENOMIC DNA]</scope>
    <source>
        <strain evidence="1 2">L4-6</strain>
    </source>
</reference>
<gene>
    <name evidence="1" type="ORF">DVJ77_12905</name>
</gene>
<dbReference type="OrthoDB" id="10015969at2"/>
<keyword evidence="2" id="KW-1185">Reference proteome</keyword>
<proteinExistence type="predicted"/>
<sequence length="128" mass="13807">MSSPSGQLPCVATTVDMASHDGQKVEATGIYWAIPAPRKGPAVAGERKTHAVLELDDGKRVYLEAFGVEQAIRSEDELRRFDGHRVTIVGVAHMIMPSPREGLVAPCLSEVESIVEADLRGSETPKQV</sequence>